<comment type="caution">
    <text evidence="3">The sequence shown here is derived from an EMBL/GenBank/DDBJ whole genome shotgun (WGS) entry which is preliminary data.</text>
</comment>
<organism evidence="3 4">
    <name type="scientific">Actinocorallia aurantiaca</name>
    <dbReference type="NCBI Taxonomy" id="46204"/>
    <lineage>
        <taxon>Bacteria</taxon>
        <taxon>Bacillati</taxon>
        <taxon>Actinomycetota</taxon>
        <taxon>Actinomycetes</taxon>
        <taxon>Streptosporangiales</taxon>
        <taxon>Thermomonosporaceae</taxon>
        <taxon>Actinocorallia</taxon>
    </lineage>
</organism>
<evidence type="ECO:0000313" key="4">
    <source>
        <dbReference type="Proteomes" id="UP001501842"/>
    </source>
</evidence>
<dbReference type="RefSeq" id="WP_344247952.1">
    <property type="nucleotide sequence ID" value="NZ_BAAATZ010000036.1"/>
</dbReference>
<proteinExistence type="predicted"/>
<dbReference type="SUPFAM" id="SSF49785">
    <property type="entry name" value="Galactose-binding domain-like"/>
    <property type="match status" value="1"/>
</dbReference>
<dbReference type="Proteomes" id="UP001501842">
    <property type="component" value="Unassembled WGS sequence"/>
</dbReference>
<evidence type="ECO:0000313" key="3">
    <source>
        <dbReference type="EMBL" id="GAA2737828.1"/>
    </source>
</evidence>
<sequence length="1247" mass="131360">MAWPQTELGVRVELQLGGVWTDITQDVRLGDRIGISRGRADEAGKVDHAKCSLVFDNTGGKYSARNPLSPYYGLIGRNTPIRVSVLADEPRIVIGPQLPGSIGATTPDAAALDVTGDIDVRFDACLMNWHTRGVGNSVELCGKSTGAGNQRSWALQVRNSLLHFEWSTDGTDVNQAEVESTAPIVVPASGRLAVRATLDVDNGGGGHTVTFYTAPSVGGPWTQLGAPVVRGGVTSIYASSAPLWVGSAVVGFDARPCQGEIYHCEVRNGIGGTLVADLDAATVAVDATAWSDAVGRAWTLQGAVLHDRRPRFCGEVSEWPPRWDVTGADRTVPVNAAGVMRRLNQGASPLRPATHRALLDVTSPATVSAYWPLNDGSEATQAGSALPHGRPMTATGSIAFGQEGGALGGAGTGVGTGDAPGVLTGTVEGAGGICMTNFWIDVPAECTDGIGVQLLTPSAVYTRTLIWVAGTAQTDVGVDPGNLGIEFLRTPNDAGGGGWPMFNYDLRGTGPHMVTLCSYVNGGNRTFRGWLDGVRYFAMAFTDHGSPVYQVRVGTIPTWYDTFNAHMMDGGADGIVSDLSVQTIPFGWSLAQMDDEAARLYQAGIGYAGETAKARITRLCHESGVPVWTGDSAATAPGVGAQSPQKFLELLAEAAEADGGIQHEPRDVLGIYFRDHATLISQPVAMRLAYGHLSPDLEPTDDDAHVRNDVTASRPGGSSVRRIVETGPLSIQPPPQGLGVYDEGITVNVATDADLADAAGWRAHQGTWDDARYPVLRLDLRAKADLVPLVAMVDVGDRAQVGDLIDGLDPADIDVILQGYSETIGEWDWDIEFNATPARLWDGAVVDDDVYGRVDTDGCALAQPVDAEATQIWAYTPTGPTWASGDANLIANNSFEGGTAGWAAAGGTMARINSLYVDGAWSLQLTPDGATQYPALQYQLTPVQGDGLYRASAWMRCTTTRPLALNVNWYNSAGGYLDTSSIGVPVTGGQWTYATGLVTAPAGASFAQMSPTNPDYPAATDRMTVDDVRLSTTDGRALDVVLNHNPGYDDFLNGWTGVGGTLVRVNNIARIGAYSARLTPDGVTQYPAIQSVPTPVQGGRAYLASAWLRCATTRQLAYNVNWHTVRGAYLGTSTLAVAATANVWARAMGEVTAPAGAQLAILAPTVGDYPPPADVLWADDVRLAVPVDAAQEFGYDVMVGGEVMTVTGVADRTSPQLLTVTRAVNGITKPHAAGTDLRLLHPAVVTY</sequence>
<gene>
    <name evidence="3" type="ORF">GCM10010439_69420</name>
</gene>
<evidence type="ECO:0000259" key="2">
    <source>
        <dbReference type="Pfam" id="PF02018"/>
    </source>
</evidence>
<name>A0ABN3UWA7_9ACTN</name>
<feature type="domain" description="CBM-cenC" evidence="2">
    <location>
        <begin position="887"/>
        <end position="1005"/>
    </location>
</feature>
<keyword evidence="4" id="KW-1185">Reference proteome</keyword>
<reference evidence="3 4" key="1">
    <citation type="journal article" date="2019" name="Int. J. Syst. Evol. Microbiol.">
        <title>The Global Catalogue of Microorganisms (GCM) 10K type strain sequencing project: providing services to taxonomists for standard genome sequencing and annotation.</title>
        <authorList>
            <consortium name="The Broad Institute Genomics Platform"/>
            <consortium name="The Broad Institute Genome Sequencing Center for Infectious Disease"/>
            <person name="Wu L."/>
            <person name="Ma J."/>
        </authorList>
    </citation>
    <scope>NUCLEOTIDE SEQUENCE [LARGE SCALE GENOMIC DNA]</scope>
    <source>
        <strain evidence="3 4">JCM 8201</strain>
    </source>
</reference>
<dbReference type="EMBL" id="BAAATZ010000036">
    <property type="protein sequence ID" value="GAA2737828.1"/>
    <property type="molecule type" value="Genomic_DNA"/>
</dbReference>
<keyword evidence="1" id="KW-0378">Hydrolase</keyword>
<dbReference type="Pfam" id="PF02018">
    <property type="entry name" value="CBM_4_9"/>
    <property type="match status" value="1"/>
</dbReference>
<evidence type="ECO:0000256" key="1">
    <source>
        <dbReference type="ARBA" id="ARBA00022801"/>
    </source>
</evidence>
<dbReference type="InterPro" id="IPR003305">
    <property type="entry name" value="CenC_carb-bd"/>
</dbReference>
<dbReference type="Gene3D" id="2.60.120.260">
    <property type="entry name" value="Galactose-binding domain-like"/>
    <property type="match status" value="2"/>
</dbReference>
<protein>
    <recommendedName>
        <fullName evidence="2">CBM-cenC domain-containing protein</fullName>
    </recommendedName>
</protein>
<dbReference type="InterPro" id="IPR008979">
    <property type="entry name" value="Galactose-bd-like_sf"/>
</dbReference>
<accession>A0ABN3UWA7</accession>